<sequence length="264" mass="27730">MRPARLSTGGRGNARGRVPLVAVAHGSADPRSAATVEALFARVRRLRPWLDVRVSYLDHVFPDPHTTVAGLAAEGAGEVVVLPTLLTAAYHSKVDLPGVLAGVRADCPWLRVRYADTLGPHPLLLDAVERRLAEAGAVAGPDTALVLASAGSSDARANAVIEEAARELAGRGPWREVRAAFASAASPTPDEAVRELRAAGAERVAVASYLLAAGFFADRVRSRTLEAGACAVSAALGDRPELAEVILHRYDAALRAEHVAQTPR</sequence>
<dbReference type="AlphaFoldDB" id="A0AA97M1A1"/>
<gene>
    <name evidence="3" type="ORF">NI17_011555</name>
</gene>
<evidence type="ECO:0000256" key="2">
    <source>
        <dbReference type="ARBA" id="ARBA00023239"/>
    </source>
</evidence>
<dbReference type="Proteomes" id="UP000265719">
    <property type="component" value="Chromosome"/>
</dbReference>
<dbReference type="SUPFAM" id="SSF53800">
    <property type="entry name" value="Chelatase"/>
    <property type="match status" value="1"/>
</dbReference>
<keyword evidence="2" id="KW-0456">Lyase</keyword>
<evidence type="ECO:0000256" key="1">
    <source>
        <dbReference type="ARBA" id="ARBA00022723"/>
    </source>
</evidence>
<organism evidence="3 4">
    <name type="scientific">Thermobifida halotolerans</name>
    <dbReference type="NCBI Taxonomy" id="483545"/>
    <lineage>
        <taxon>Bacteria</taxon>
        <taxon>Bacillati</taxon>
        <taxon>Actinomycetota</taxon>
        <taxon>Actinomycetes</taxon>
        <taxon>Streptosporangiales</taxon>
        <taxon>Nocardiopsidaceae</taxon>
        <taxon>Thermobifida</taxon>
    </lineage>
</organism>
<dbReference type="InterPro" id="IPR002762">
    <property type="entry name" value="CbiX-like"/>
</dbReference>
<dbReference type="Gene3D" id="3.40.50.1400">
    <property type="match status" value="2"/>
</dbReference>
<name>A0AA97M1A1_9ACTN</name>
<keyword evidence="4" id="KW-1185">Reference proteome</keyword>
<dbReference type="InterPro" id="IPR050963">
    <property type="entry name" value="Sirohydro_Cobaltochel/CbiX"/>
</dbReference>
<dbReference type="EMBL" id="CP063196">
    <property type="protein sequence ID" value="UOE21673.1"/>
    <property type="molecule type" value="Genomic_DNA"/>
</dbReference>
<proteinExistence type="predicted"/>
<reference evidence="3" key="1">
    <citation type="submission" date="2020-10" db="EMBL/GenBank/DDBJ databases">
        <title>De novo genome project of the cellulose decomposer Thermobifida halotolerans type strain.</title>
        <authorList>
            <person name="Nagy I."/>
            <person name="Horvath B."/>
            <person name="Kukolya J."/>
            <person name="Nagy I."/>
            <person name="Orsini M."/>
        </authorList>
    </citation>
    <scope>NUCLEOTIDE SEQUENCE</scope>
    <source>
        <strain evidence="3">DSM 44931</strain>
    </source>
</reference>
<accession>A0AA97M1A1</accession>
<dbReference type="CDD" id="cd03414">
    <property type="entry name" value="CbiX_SirB_C"/>
    <property type="match status" value="1"/>
</dbReference>
<dbReference type="GO" id="GO:0016829">
    <property type="term" value="F:lyase activity"/>
    <property type="evidence" value="ECO:0007669"/>
    <property type="project" value="UniProtKB-KW"/>
</dbReference>
<dbReference type="RefSeq" id="WP_068693913.1">
    <property type="nucleotide sequence ID" value="NZ_CP063196.1"/>
</dbReference>
<protein>
    <submittedName>
        <fullName evidence="3">Sirohydrochlorin chelatase</fullName>
    </submittedName>
</protein>
<dbReference type="PANTHER" id="PTHR33542:SF5">
    <property type="entry name" value="FERROCHELATASE CHE1"/>
    <property type="match status" value="1"/>
</dbReference>
<keyword evidence="1" id="KW-0479">Metal-binding</keyword>
<dbReference type="Pfam" id="PF01903">
    <property type="entry name" value="CbiX"/>
    <property type="match status" value="2"/>
</dbReference>
<evidence type="ECO:0000313" key="4">
    <source>
        <dbReference type="Proteomes" id="UP000265719"/>
    </source>
</evidence>
<dbReference type="KEGG" id="thao:NI17_011555"/>
<dbReference type="CDD" id="cd03416">
    <property type="entry name" value="CbiX_SirB_N"/>
    <property type="match status" value="1"/>
</dbReference>
<dbReference type="GO" id="GO:0046872">
    <property type="term" value="F:metal ion binding"/>
    <property type="evidence" value="ECO:0007669"/>
    <property type="project" value="UniProtKB-KW"/>
</dbReference>
<evidence type="ECO:0000313" key="3">
    <source>
        <dbReference type="EMBL" id="UOE21673.1"/>
    </source>
</evidence>
<dbReference type="PANTHER" id="PTHR33542">
    <property type="entry name" value="SIROHYDROCHLORIN FERROCHELATASE, CHLOROPLASTIC"/>
    <property type="match status" value="1"/>
</dbReference>